<feature type="region of interest" description="Disordered" evidence="2">
    <location>
        <begin position="227"/>
        <end position="324"/>
    </location>
</feature>
<dbReference type="EMBL" id="MCFC01000027">
    <property type="protein sequence ID" value="ORY29167.1"/>
    <property type="molecule type" value="Genomic_DNA"/>
</dbReference>
<dbReference type="InParanoid" id="A0A1Y2B3W1"/>
<comment type="caution">
    <text evidence="5">The sequence shown here is derived from an EMBL/GenBank/DDBJ whole genome shotgun (WGS) entry which is preliminary data.</text>
</comment>
<dbReference type="GO" id="GO:0030897">
    <property type="term" value="C:HOPS complex"/>
    <property type="evidence" value="ECO:0007669"/>
    <property type="project" value="TreeGrafter"/>
</dbReference>
<name>A0A1Y2B3W1_9TREE</name>
<dbReference type="Proteomes" id="UP000193986">
    <property type="component" value="Unassembled WGS sequence"/>
</dbReference>
<dbReference type="InterPro" id="IPR036322">
    <property type="entry name" value="WD40_repeat_dom_sf"/>
</dbReference>
<feature type="compositionally biased region" description="Basic and acidic residues" evidence="2">
    <location>
        <begin position="141"/>
        <end position="161"/>
    </location>
</feature>
<feature type="domain" description="Vacuolar protein sorting-associated protein 8 central" evidence="3">
    <location>
        <begin position="914"/>
        <end position="1124"/>
    </location>
</feature>
<protein>
    <submittedName>
        <fullName evidence="5">Golgi CORVET complex core vacuolar protein 8-domain-containing protein</fullName>
    </submittedName>
</protein>
<feature type="compositionally biased region" description="Basic and acidic residues" evidence="2">
    <location>
        <begin position="168"/>
        <end position="179"/>
    </location>
</feature>
<gene>
    <name evidence="5" type="ORF">BCR39DRAFT_533065</name>
</gene>
<evidence type="ECO:0000313" key="5">
    <source>
        <dbReference type="EMBL" id="ORY29167.1"/>
    </source>
</evidence>
<feature type="compositionally biased region" description="Polar residues" evidence="2">
    <location>
        <begin position="281"/>
        <end position="290"/>
    </location>
</feature>
<dbReference type="GO" id="GO:0006623">
    <property type="term" value="P:protein targeting to vacuole"/>
    <property type="evidence" value="ECO:0007669"/>
    <property type="project" value="InterPro"/>
</dbReference>
<dbReference type="GO" id="GO:0034058">
    <property type="term" value="P:endosomal vesicle fusion"/>
    <property type="evidence" value="ECO:0007669"/>
    <property type="project" value="TreeGrafter"/>
</dbReference>
<evidence type="ECO:0000313" key="6">
    <source>
        <dbReference type="Proteomes" id="UP000193986"/>
    </source>
</evidence>
<dbReference type="SUPFAM" id="SSF50978">
    <property type="entry name" value="WD40 repeat-like"/>
    <property type="match status" value="1"/>
</dbReference>
<feature type="compositionally biased region" description="Polar residues" evidence="2">
    <location>
        <begin position="360"/>
        <end position="377"/>
    </location>
</feature>
<dbReference type="InterPro" id="IPR025941">
    <property type="entry name" value="Vps8_central_dom"/>
</dbReference>
<sequence>MSTSQPHPNRQASTNSNITVRADSRSGRRRRSSASNQPPSLFARLTGRSHGREEEDDDCDSDASVAHIDDESPTPPSRDTLTAGPSDYWQRSRPVSPDGFITSPPALWRELSVQPAPQNLEMGPYDEYRPKTSDSEEASEDGSHQATKEDIDREEYDKRLQEVLNDTRSIHRGREGLEGDDRDEGAGAEGISPSHFNANGMGLAYENSYLDNRGEKGEGIGEEEFGVLQSPQRDDASDRTPSTVSISTSAGHRGSPAVTPSLLKRETYLHPSVSRLRSHLRTSSASTQHSIPDRPTPFHARTPSHFSQISMSRSDSVSTTSGHRPALPELPIVPKEGQARQDPAFVFHPLRHLSAHLFSRKQNGSMSPLRQTQSRKIGSSLGFRGQNGDDEPGGGWGQPTVLDVRGVIAVGTDKGWTIVYGFGQEVRHVLGTDSIVKSSGAVSCITISMDQTYVAVGHTSGNIHLYDLASPGKPARTTMALSLPQILSGQREGHLQGSRIIQIGFVGSRHTSIVSGDEFGRAFWWSLGKVIGVESNDVVRMLGSYPEANNSIPNGAPPSNTPDRGRLASRKPTTLFATLPLPIGVRPHPIDKLNIAALLTPVKLVIVAMKPQAKTWFRKMRGSLGGDYGGFVGSAAWLLAGEVDADAEPISDPVLAYSWGTSVSFLRIRVKSPLPASSVDGKTAGDVPEFLDGRKWEAPNHIRAMSWYDPNHLLLMSSLEIILLDVRSMLTVETTPLQTRLLTAQESHSGLSEKRVPIDAVPKSILGSVRTHRGKLFLLTKSNVQVGTLQHWNDRILACVHRGDFLSAIHVALAYYENRGPGNTISLPSDEQERKRVIGTRIRELMSASLDWAFSEDRMHDDTHYSVDGRGVDLTGLFEGLATICVDACLSMGDTAFLFDDAYQRYAQVGIQGIFLGVLEPYIFEERIREISPNITQALIALHDARGEYDLAEAVIWHVDPMWLDINQAVRLCEAHALWDALIHVYTRAMRDYVAPIVKLLAIVRNIQRSRANRDTIMSNGKDPNPESRAQDAYKLFAYIENILSGITYPTGAKLSESNATYAKSEVYGFLFSGRSMVWPEGSDGEIVLAGNSDQIDDEVAYPYLDLLLRFDTEAFLHAMDIAFEDSYLNDQHSVSRQSIVNLMLDIMDPVSFPSGDITFLHIFVARNLPKYRQFLFIPPSTLHRVLVSLASDPDQSTREDRQLAAEYLLSAYTPHDHQAMFRLFEAAGFWRILRGAYGRSGEHGLLISTLMKDPELDEEVFECVDHAISTATSKTGVSTEVSKAIVEAIPHLLELSVRQTAVLLDKRLPSLHDKAIDALKQSEHKQMAYLRCLLEPTLGDIDETSASPNPSAHLNMAARQRYVALLTTYDRSHVITFLDKRGGAFFDLPCLAAQFEESSLYEGYLWALDRQGKIRETFETAGKLLLAKGSDLGEGMVHNDEGTLHLSLQAIRDVSSMAVRLCREHTANRDAGVEDMWFGVLNEVVDLVHTLSPLASAETIDQQVIESLRLLVQETLSSLVSSTSSSSLSFPRLFKRLVDASNTTTQAKKGRAYSEFRTILTGMLDSYRAEGEMLEMTTRLVEADLFVSVAEVTAKRQRGWRPSDTLCDLCGKYLWKLDSREEGGEGKLKILGSGMVVHLTCEEA</sequence>
<dbReference type="InterPro" id="IPR015943">
    <property type="entry name" value="WD40/YVTN_repeat-like_dom_sf"/>
</dbReference>
<proteinExistence type="inferred from homology"/>
<feature type="compositionally biased region" description="Polar residues" evidence="2">
    <location>
        <begin position="239"/>
        <end position="250"/>
    </location>
</feature>
<feature type="compositionally biased region" description="Polar residues" evidence="2">
    <location>
        <begin position="1"/>
        <end position="19"/>
    </location>
</feature>
<accession>A0A1Y2B3W1</accession>
<dbReference type="Pfam" id="PF12816">
    <property type="entry name" value="TPR_Vps8"/>
    <property type="match status" value="1"/>
</dbReference>
<reference evidence="5 6" key="1">
    <citation type="submission" date="2016-07" db="EMBL/GenBank/DDBJ databases">
        <title>Pervasive Adenine N6-methylation of Active Genes in Fungi.</title>
        <authorList>
            <consortium name="DOE Joint Genome Institute"/>
            <person name="Mondo S.J."/>
            <person name="Dannebaum R.O."/>
            <person name="Kuo R.C."/>
            <person name="Labutti K."/>
            <person name="Haridas S."/>
            <person name="Kuo A."/>
            <person name="Salamov A."/>
            <person name="Ahrendt S.R."/>
            <person name="Lipzen A."/>
            <person name="Sullivan W."/>
            <person name="Andreopoulos W.B."/>
            <person name="Clum A."/>
            <person name="Lindquist E."/>
            <person name="Daum C."/>
            <person name="Ramamoorthy G.K."/>
            <person name="Gryganskyi A."/>
            <person name="Culley D."/>
            <person name="Magnuson J.K."/>
            <person name="James T.Y."/>
            <person name="O'Malley M.A."/>
            <person name="Stajich J.E."/>
            <person name="Spatafora J.W."/>
            <person name="Visel A."/>
            <person name="Grigoriev I.V."/>
        </authorList>
    </citation>
    <scope>NUCLEOTIDE SEQUENCE [LARGE SCALE GENOMIC DNA]</scope>
    <source>
        <strain evidence="5 6">68-887.2</strain>
    </source>
</reference>
<feature type="domain" description="VPS8-like TPR-like repeats" evidence="4">
    <location>
        <begin position="1465"/>
        <end position="1597"/>
    </location>
</feature>
<organism evidence="5 6">
    <name type="scientific">Naematelia encephala</name>
    <dbReference type="NCBI Taxonomy" id="71784"/>
    <lineage>
        <taxon>Eukaryota</taxon>
        <taxon>Fungi</taxon>
        <taxon>Dikarya</taxon>
        <taxon>Basidiomycota</taxon>
        <taxon>Agaricomycotina</taxon>
        <taxon>Tremellomycetes</taxon>
        <taxon>Tremellales</taxon>
        <taxon>Naemateliaceae</taxon>
        <taxon>Naematelia</taxon>
    </lineage>
</organism>
<dbReference type="InterPro" id="IPR045111">
    <property type="entry name" value="Vps41/Vps8"/>
</dbReference>
<dbReference type="PANTHER" id="PTHR12616">
    <property type="entry name" value="VACUOLAR PROTEIN SORTING VPS41"/>
    <property type="match status" value="1"/>
</dbReference>
<comment type="similarity">
    <text evidence="1">Belongs to the VPS8 family.</text>
</comment>
<feature type="region of interest" description="Disordered" evidence="2">
    <location>
        <begin position="1"/>
        <end position="198"/>
    </location>
</feature>
<evidence type="ECO:0000256" key="1">
    <source>
        <dbReference type="ARBA" id="ARBA00009422"/>
    </source>
</evidence>
<dbReference type="OrthoDB" id="289913at2759"/>
<feature type="region of interest" description="Disordered" evidence="2">
    <location>
        <begin position="359"/>
        <end position="398"/>
    </location>
</feature>
<keyword evidence="6" id="KW-1185">Reference proteome</keyword>
<dbReference type="Pfam" id="PF23410">
    <property type="entry name" value="Beta-prop_VPS8"/>
    <property type="match status" value="1"/>
</dbReference>
<evidence type="ECO:0000259" key="4">
    <source>
        <dbReference type="Pfam" id="PF25066"/>
    </source>
</evidence>
<dbReference type="GO" id="GO:0005770">
    <property type="term" value="C:late endosome"/>
    <property type="evidence" value="ECO:0007669"/>
    <property type="project" value="TreeGrafter"/>
</dbReference>
<dbReference type="PANTHER" id="PTHR12616:SF8">
    <property type="entry name" value="VACUOLAR PROTEIN SORTING-ASSOCIATED PROTEIN 8 HOMOLOG"/>
    <property type="match status" value="1"/>
</dbReference>
<dbReference type="STRING" id="71784.A0A1Y2B3W1"/>
<dbReference type="Pfam" id="PF25066">
    <property type="entry name" value="TPR_VPS8_2"/>
    <property type="match status" value="1"/>
</dbReference>
<dbReference type="InterPro" id="IPR059070">
    <property type="entry name" value="TPR_VPS8_2"/>
</dbReference>
<evidence type="ECO:0000256" key="2">
    <source>
        <dbReference type="SAM" id="MobiDB-lite"/>
    </source>
</evidence>
<evidence type="ECO:0000259" key="3">
    <source>
        <dbReference type="Pfam" id="PF12816"/>
    </source>
</evidence>
<feature type="compositionally biased region" description="Low complexity" evidence="2">
    <location>
        <begin position="310"/>
        <end position="321"/>
    </location>
</feature>
<dbReference type="Gene3D" id="2.130.10.10">
    <property type="entry name" value="YVTN repeat-like/Quinoprotein amine dehydrogenase"/>
    <property type="match status" value="1"/>
</dbReference>